<name>A0A6J7PR63_9ZZZZ</name>
<feature type="transmembrane region" description="Helical" evidence="1">
    <location>
        <begin position="181"/>
        <end position="198"/>
    </location>
</feature>
<keyword evidence="1" id="KW-0472">Membrane</keyword>
<gene>
    <name evidence="2" type="ORF">UFOPK3427_00938</name>
    <name evidence="3" type="ORF">UFOPK4112_00147</name>
</gene>
<keyword evidence="1" id="KW-1133">Transmembrane helix</keyword>
<evidence type="ECO:0000313" key="3">
    <source>
        <dbReference type="EMBL" id="CAB5008050.1"/>
    </source>
</evidence>
<evidence type="ECO:0000313" key="2">
    <source>
        <dbReference type="EMBL" id="CAB4873118.1"/>
    </source>
</evidence>
<dbReference type="EMBL" id="CAFBLT010000001">
    <property type="protein sequence ID" value="CAB4873118.1"/>
    <property type="molecule type" value="Genomic_DNA"/>
</dbReference>
<dbReference type="AlphaFoldDB" id="A0A6J7PR63"/>
<feature type="transmembrane region" description="Helical" evidence="1">
    <location>
        <begin position="246"/>
        <end position="266"/>
    </location>
</feature>
<feature type="transmembrane region" description="Helical" evidence="1">
    <location>
        <begin position="64"/>
        <end position="84"/>
    </location>
</feature>
<evidence type="ECO:0000256" key="1">
    <source>
        <dbReference type="SAM" id="Phobius"/>
    </source>
</evidence>
<accession>A0A6J7PR63</accession>
<keyword evidence="1" id="KW-0812">Transmembrane</keyword>
<feature type="transmembrane region" description="Helical" evidence="1">
    <location>
        <begin position="140"/>
        <end position="160"/>
    </location>
</feature>
<proteinExistence type="predicted"/>
<protein>
    <submittedName>
        <fullName evidence="3">Unannotated protein</fullName>
    </submittedName>
</protein>
<reference evidence="3" key="1">
    <citation type="submission" date="2020-05" db="EMBL/GenBank/DDBJ databases">
        <authorList>
            <person name="Chiriac C."/>
            <person name="Salcher M."/>
            <person name="Ghai R."/>
            <person name="Kavagutti S V."/>
        </authorList>
    </citation>
    <scope>NUCLEOTIDE SEQUENCE</scope>
</reference>
<feature type="transmembrane region" description="Helical" evidence="1">
    <location>
        <begin position="96"/>
        <end position="114"/>
    </location>
</feature>
<sequence>MTPEKTSPQERMGKQRGFGRFLTTLEIELPSGELEVWKSRKYRKRDLSSPTHGWGVWWAPTSRGWWIGVLFAIGSFLFALGAVPSYARLVHRHADALTFFVGSLFFTSAALLQYRESAEAVLAFEKRTASLLEKGGLLRIGWLACLVQLVGTFFFNISTAGASLTHVSQATLIDVSYRPDMFGSICFLVASLLAWIEVSDGWWSWSPGEYSWWVTVVNLLGSVAFGVSAIAPYLYSFHDSVKANNLSNLGTFVGAVFFLLGAVLLLPERGQGASSSA</sequence>
<dbReference type="EMBL" id="CAFBPM010000001">
    <property type="protein sequence ID" value="CAB5008050.1"/>
    <property type="molecule type" value="Genomic_DNA"/>
</dbReference>
<feature type="transmembrane region" description="Helical" evidence="1">
    <location>
        <begin position="210"/>
        <end position="234"/>
    </location>
</feature>
<organism evidence="3">
    <name type="scientific">freshwater metagenome</name>
    <dbReference type="NCBI Taxonomy" id="449393"/>
    <lineage>
        <taxon>unclassified sequences</taxon>
        <taxon>metagenomes</taxon>
        <taxon>ecological metagenomes</taxon>
    </lineage>
</organism>